<dbReference type="Pfam" id="PF00501">
    <property type="entry name" value="AMP-binding"/>
    <property type="match status" value="1"/>
</dbReference>
<dbReference type="InterPro" id="IPR050237">
    <property type="entry name" value="ATP-dep_AMP-bd_enzyme"/>
</dbReference>
<dbReference type="InterPro" id="IPR025110">
    <property type="entry name" value="AMP-bd_C"/>
</dbReference>
<proteinExistence type="predicted"/>
<name>A0ABS6UQM3_9PSEU</name>
<dbReference type="EMBL" id="JADQDK010000001">
    <property type="protein sequence ID" value="MBW0134525.1"/>
    <property type="molecule type" value="Genomic_DNA"/>
</dbReference>
<feature type="region of interest" description="Disordered" evidence="1">
    <location>
        <begin position="49"/>
        <end position="93"/>
    </location>
</feature>
<dbReference type="Proteomes" id="UP000694287">
    <property type="component" value="Unassembled WGS sequence"/>
</dbReference>
<evidence type="ECO:0000256" key="1">
    <source>
        <dbReference type="SAM" id="MobiDB-lite"/>
    </source>
</evidence>
<dbReference type="CDD" id="cd04433">
    <property type="entry name" value="AFD_class_I"/>
    <property type="match status" value="1"/>
</dbReference>
<sequence length="577" mass="59186">MSEALDLLHLILDAADRHGDAPALTGPPPRFTAFRGTVAGVGAAFRGTRSAAGTVSRGTGSRPGTGPGPGRGTEPEPRPSGTLRGTGSAFRGTQPAGVTLTYAQLGARIRAVATRLTDAGFAPGQRMLFSVRPSPDSVVLALGTVAAGGTVVFVDPGVGPALFAARTELAAPGWAAAEPVLYAAGRRPLRALARRRGVLLPDYSRLPVRHVRAGTWLPGVPRNAVSLRDLLRPVPRVDVAPDPAQDAVVVFTAGTTAAPKAVVHTRGSLGAALDVLSTRCALGPGTRVHTDQFLLGLPALVAGGHWSMPPYGFAPAARPDELARGLDGATHTFLVPADLAAVLDVVERGEVAMPASLRQVLLGAAPVLPPLLRRACAALPDVEFLAVYGMTEILPVAIATAAEKLAHRGPGDLVGAPLPGVRARVDDDGRLVVGGANLGHYLGEEAPGEHTTGDLATLTDDGAIVLGGRATDMIIRGRTNIYPGLYEPAIAALPGVAQAVLVGVPDTIGDDRVVLVLVAAPGRAPGLTDRVRAALPRVVDAAALPDEIVCVDDVPVAGRTRKTDRAALRNQLARAQG</sequence>
<feature type="compositionally biased region" description="Gly residues" evidence="1">
    <location>
        <begin position="61"/>
        <end position="71"/>
    </location>
</feature>
<organism evidence="4 5">
    <name type="scientific">Pseudonocardia abyssalis</name>
    <dbReference type="NCBI Taxonomy" id="2792008"/>
    <lineage>
        <taxon>Bacteria</taxon>
        <taxon>Bacillati</taxon>
        <taxon>Actinomycetota</taxon>
        <taxon>Actinomycetes</taxon>
        <taxon>Pseudonocardiales</taxon>
        <taxon>Pseudonocardiaceae</taxon>
        <taxon>Pseudonocardia</taxon>
    </lineage>
</organism>
<evidence type="ECO:0000313" key="5">
    <source>
        <dbReference type="Proteomes" id="UP000694287"/>
    </source>
</evidence>
<gene>
    <name evidence="4" type="ORF">I4I81_09670</name>
</gene>
<evidence type="ECO:0000313" key="4">
    <source>
        <dbReference type="EMBL" id="MBW0134525.1"/>
    </source>
</evidence>
<dbReference type="PANTHER" id="PTHR43767">
    <property type="entry name" value="LONG-CHAIN-FATTY-ACID--COA LIGASE"/>
    <property type="match status" value="1"/>
</dbReference>
<reference evidence="4 5" key="1">
    <citation type="submission" date="2020-11" db="EMBL/GenBank/DDBJ databases">
        <title>Pseudonocardia abyssalis sp. nov. and Pseudonocardia oceani sp. nov., description and phylogenomic analysis of two novel actinomycetes isolated from the deep Southern Ocean.</title>
        <authorList>
            <person name="Parra J."/>
        </authorList>
    </citation>
    <scope>NUCLEOTIDE SEQUENCE [LARGE SCALE GENOMIC DNA]</scope>
    <source>
        <strain evidence="4 5">KRD-168</strain>
    </source>
</reference>
<comment type="caution">
    <text evidence="4">The sequence shown here is derived from an EMBL/GenBank/DDBJ whole genome shotgun (WGS) entry which is preliminary data.</text>
</comment>
<feature type="domain" description="AMP-binding enzyme C-terminal" evidence="3">
    <location>
        <begin position="487"/>
        <end position="555"/>
    </location>
</feature>
<dbReference type="Pfam" id="PF13193">
    <property type="entry name" value="AMP-binding_C"/>
    <property type="match status" value="1"/>
</dbReference>
<dbReference type="PANTHER" id="PTHR43767:SF1">
    <property type="entry name" value="NONRIBOSOMAL PEPTIDE SYNTHASE PES1 (EUROFUNG)-RELATED"/>
    <property type="match status" value="1"/>
</dbReference>
<dbReference type="GO" id="GO:0016874">
    <property type="term" value="F:ligase activity"/>
    <property type="evidence" value="ECO:0007669"/>
    <property type="project" value="UniProtKB-KW"/>
</dbReference>
<protein>
    <submittedName>
        <fullName evidence="4">Acyl--CoA ligase</fullName>
    </submittedName>
</protein>
<feature type="domain" description="AMP-dependent synthetase/ligase" evidence="2">
    <location>
        <begin position="97"/>
        <end position="433"/>
    </location>
</feature>
<dbReference type="InterPro" id="IPR000873">
    <property type="entry name" value="AMP-dep_synth/lig_dom"/>
</dbReference>
<evidence type="ECO:0000259" key="3">
    <source>
        <dbReference type="Pfam" id="PF13193"/>
    </source>
</evidence>
<keyword evidence="4" id="KW-0436">Ligase</keyword>
<evidence type="ECO:0000259" key="2">
    <source>
        <dbReference type="Pfam" id="PF00501"/>
    </source>
</evidence>
<keyword evidence="5" id="KW-1185">Reference proteome</keyword>
<dbReference type="RefSeq" id="WP_226363857.1">
    <property type="nucleotide sequence ID" value="NZ_JADQDK010000001.1"/>
</dbReference>
<accession>A0ABS6UQM3</accession>